<evidence type="ECO:0000313" key="1">
    <source>
        <dbReference type="EMBL" id="OGG87201.1"/>
    </source>
</evidence>
<dbReference type="Proteomes" id="UP000179136">
    <property type="component" value="Unassembled WGS sequence"/>
</dbReference>
<organism evidence="1 2">
    <name type="scientific">Candidatus Kuenenbacteria bacterium RIFCSPHIGHO2_02_FULL_39_13</name>
    <dbReference type="NCBI Taxonomy" id="1798561"/>
    <lineage>
        <taxon>Bacteria</taxon>
        <taxon>Candidatus Kueneniibacteriota</taxon>
    </lineage>
</organism>
<gene>
    <name evidence="1" type="ORF">A3B87_03220</name>
</gene>
<reference evidence="1 2" key="1">
    <citation type="journal article" date="2016" name="Nat. Commun.">
        <title>Thousands of microbial genomes shed light on interconnected biogeochemical processes in an aquifer system.</title>
        <authorList>
            <person name="Anantharaman K."/>
            <person name="Brown C.T."/>
            <person name="Hug L.A."/>
            <person name="Sharon I."/>
            <person name="Castelle C.J."/>
            <person name="Probst A.J."/>
            <person name="Thomas B.C."/>
            <person name="Singh A."/>
            <person name="Wilkins M.J."/>
            <person name="Karaoz U."/>
            <person name="Brodie E.L."/>
            <person name="Williams K.H."/>
            <person name="Hubbard S.S."/>
            <person name="Banfield J.F."/>
        </authorList>
    </citation>
    <scope>NUCLEOTIDE SEQUENCE [LARGE SCALE GENOMIC DNA]</scope>
</reference>
<proteinExistence type="predicted"/>
<dbReference type="STRING" id="1798561.A3B87_03220"/>
<protein>
    <submittedName>
        <fullName evidence="1">Uncharacterized protein</fullName>
    </submittedName>
</protein>
<accession>A0A1F6FMW7</accession>
<dbReference type="AlphaFoldDB" id="A0A1F6FMW7"/>
<evidence type="ECO:0000313" key="2">
    <source>
        <dbReference type="Proteomes" id="UP000179136"/>
    </source>
</evidence>
<sequence length="77" mass="9518">MPNSSSQYIKSPYFWDYKIKKSDLAKPEVKKFWLKRKINMCDWQGVKRKDLEKYLPELDIREDLKNLLKNFLEYEKK</sequence>
<name>A0A1F6FMW7_9BACT</name>
<dbReference type="EMBL" id="MFMW01000019">
    <property type="protein sequence ID" value="OGG87201.1"/>
    <property type="molecule type" value="Genomic_DNA"/>
</dbReference>
<comment type="caution">
    <text evidence="1">The sequence shown here is derived from an EMBL/GenBank/DDBJ whole genome shotgun (WGS) entry which is preliminary data.</text>
</comment>